<accession>A0A183CZE2</accession>
<reference evidence="12" key="1">
    <citation type="submission" date="2016-06" db="UniProtKB">
        <authorList>
            <consortium name="WormBaseParasite"/>
        </authorList>
    </citation>
    <scope>IDENTIFICATION</scope>
</reference>
<organism evidence="12">
    <name type="scientific">Gongylonema pulchrum</name>
    <dbReference type="NCBI Taxonomy" id="637853"/>
    <lineage>
        <taxon>Eukaryota</taxon>
        <taxon>Metazoa</taxon>
        <taxon>Ecdysozoa</taxon>
        <taxon>Nematoda</taxon>
        <taxon>Chromadorea</taxon>
        <taxon>Rhabditida</taxon>
        <taxon>Spirurina</taxon>
        <taxon>Spiruromorpha</taxon>
        <taxon>Spiruroidea</taxon>
        <taxon>Gongylonematidae</taxon>
        <taxon>Gongylonema</taxon>
    </lineage>
</organism>
<dbReference type="CDD" id="cd00054">
    <property type="entry name" value="EGF_CA"/>
    <property type="match status" value="1"/>
</dbReference>
<dbReference type="GO" id="GO:0005509">
    <property type="term" value="F:calcium ion binding"/>
    <property type="evidence" value="ECO:0007669"/>
    <property type="project" value="InterPro"/>
</dbReference>
<feature type="compositionally biased region" description="Low complexity" evidence="7">
    <location>
        <begin position="239"/>
        <end position="255"/>
    </location>
</feature>
<dbReference type="InterPro" id="IPR051586">
    <property type="entry name" value="PKC-binding_NELL"/>
</dbReference>
<dbReference type="InterPro" id="IPR003886">
    <property type="entry name" value="NIDO_dom"/>
</dbReference>
<evidence type="ECO:0000313" key="11">
    <source>
        <dbReference type="Proteomes" id="UP000271098"/>
    </source>
</evidence>
<dbReference type="PROSITE" id="PS00010">
    <property type="entry name" value="ASX_HYDROXYL"/>
    <property type="match status" value="1"/>
</dbReference>
<dbReference type="GO" id="GO:0007160">
    <property type="term" value="P:cell-matrix adhesion"/>
    <property type="evidence" value="ECO:0007669"/>
    <property type="project" value="InterPro"/>
</dbReference>
<evidence type="ECO:0000256" key="2">
    <source>
        <dbReference type="ARBA" id="ARBA00022729"/>
    </source>
</evidence>
<dbReference type="InterPro" id="IPR000742">
    <property type="entry name" value="EGF"/>
</dbReference>
<dbReference type="FunFam" id="2.10.25.10:FF:000038">
    <property type="entry name" value="Fibrillin 2"/>
    <property type="match status" value="1"/>
</dbReference>
<dbReference type="WBParaSite" id="GPUH_0000183701-mRNA-1">
    <property type="protein sequence ID" value="GPUH_0000183701-mRNA-1"/>
    <property type="gene ID" value="GPUH_0000183701"/>
</dbReference>
<evidence type="ECO:0000259" key="9">
    <source>
        <dbReference type="PROSITE" id="PS51220"/>
    </source>
</evidence>
<evidence type="ECO:0000259" key="8">
    <source>
        <dbReference type="PROSITE" id="PS50026"/>
    </source>
</evidence>
<dbReference type="InterPro" id="IPR001881">
    <property type="entry name" value="EGF-like_Ca-bd_dom"/>
</dbReference>
<feature type="compositionally biased region" description="Polar residues" evidence="7">
    <location>
        <begin position="221"/>
        <end position="233"/>
    </location>
</feature>
<dbReference type="InterPro" id="IPR018097">
    <property type="entry name" value="EGF_Ca-bd_CS"/>
</dbReference>
<evidence type="ECO:0000313" key="10">
    <source>
        <dbReference type="EMBL" id="VDK31043.1"/>
    </source>
</evidence>
<proteinExistence type="predicted"/>
<name>A0A183CZE2_9BILA</name>
<evidence type="ECO:0000256" key="7">
    <source>
        <dbReference type="SAM" id="MobiDB-lite"/>
    </source>
</evidence>
<dbReference type="SMART" id="SM00179">
    <property type="entry name" value="EGF_CA"/>
    <property type="match status" value="2"/>
</dbReference>
<keyword evidence="11" id="KW-1185">Reference proteome</keyword>
<dbReference type="PROSITE" id="PS50026">
    <property type="entry name" value="EGF_3"/>
    <property type="match status" value="1"/>
</dbReference>
<dbReference type="Gene3D" id="2.170.300.10">
    <property type="entry name" value="Tie2 ligand-binding domain superfamily"/>
    <property type="match status" value="1"/>
</dbReference>
<dbReference type="SMART" id="SM00539">
    <property type="entry name" value="NIDO"/>
    <property type="match status" value="1"/>
</dbReference>
<evidence type="ECO:0000256" key="4">
    <source>
        <dbReference type="ARBA" id="ARBA00023157"/>
    </source>
</evidence>
<dbReference type="InterPro" id="IPR049883">
    <property type="entry name" value="NOTCH1_EGF-like"/>
</dbReference>
<dbReference type="SUPFAM" id="SSF57196">
    <property type="entry name" value="EGF/Laminin"/>
    <property type="match status" value="1"/>
</dbReference>
<reference evidence="10 11" key="2">
    <citation type="submission" date="2018-11" db="EMBL/GenBank/DDBJ databases">
        <authorList>
            <consortium name="Pathogen Informatics"/>
        </authorList>
    </citation>
    <scope>NUCLEOTIDE SEQUENCE [LARGE SCALE GENOMIC DNA]</scope>
</reference>
<feature type="domain" description="NIDO" evidence="9">
    <location>
        <begin position="1"/>
        <end position="87"/>
    </location>
</feature>
<dbReference type="InterPro" id="IPR000152">
    <property type="entry name" value="EGF-type_Asp/Asn_hydroxyl_site"/>
</dbReference>
<dbReference type="Gene3D" id="2.10.25.10">
    <property type="entry name" value="Laminin"/>
    <property type="match status" value="3"/>
</dbReference>
<keyword evidence="5" id="KW-0325">Glycoprotein</keyword>
<dbReference type="GO" id="GO:0008201">
    <property type="term" value="F:heparin binding"/>
    <property type="evidence" value="ECO:0007669"/>
    <property type="project" value="TreeGrafter"/>
</dbReference>
<feature type="domain" description="EGF-like" evidence="8">
    <location>
        <begin position="309"/>
        <end position="347"/>
    </location>
</feature>
<keyword evidence="2" id="KW-0732">Signal</keyword>
<dbReference type="InterPro" id="IPR026823">
    <property type="entry name" value="cEGF"/>
</dbReference>
<dbReference type="OrthoDB" id="10045365at2759"/>
<dbReference type="EMBL" id="UYRT01002435">
    <property type="protein sequence ID" value="VDK31043.1"/>
    <property type="molecule type" value="Genomic_DNA"/>
</dbReference>
<dbReference type="Pfam" id="PF12662">
    <property type="entry name" value="cEGF"/>
    <property type="match status" value="1"/>
</dbReference>
<feature type="region of interest" description="Disordered" evidence="7">
    <location>
        <begin position="221"/>
        <end position="271"/>
    </location>
</feature>
<keyword evidence="4" id="KW-1015">Disulfide bond</keyword>
<dbReference type="Pfam" id="PF07645">
    <property type="entry name" value="EGF_CA"/>
    <property type="match status" value="1"/>
</dbReference>
<dbReference type="PROSITE" id="PS01187">
    <property type="entry name" value="EGF_CA"/>
    <property type="match status" value="2"/>
</dbReference>
<evidence type="ECO:0000256" key="3">
    <source>
        <dbReference type="ARBA" id="ARBA00022737"/>
    </source>
</evidence>
<comment type="caution">
    <text evidence="6">Lacks conserved residue(s) required for the propagation of feature annotation.</text>
</comment>
<keyword evidence="3" id="KW-0677">Repeat</keyword>
<dbReference type="SMART" id="SM00181">
    <property type="entry name" value="EGF"/>
    <property type="match status" value="3"/>
</dbReference>
<dbReference type="GO" id="GO:0005615">
    <property type="term" value="C:extracellular space"/>
    <property type="evidence" value="ECO:0007669"/>
    <property type="project" value="TreeGrafter"/>
</dbReference>
<feature type="compositionally biased region" description="Polar residues" evidence="7">
    <location>
        <begin position="259"/>
        <end position="270"/>
    </location>
</feature>
<evidence type="ECO:0000313" key="12">
    <source>
        <dbReference type="WBParaSite" id="GPUH_0000183701-mRNA-1"/>
    </source>
</evidence>
<evidence type="ECO:0000256" key="1">
    <source>
        <dbReference type="ARBA" id="ARBA00022536"/>
    </source>
</evidence>
<evidence type="ECO:0000256" key="5">
    <source>
        <dbReference type="ARBA" id="ARBA00023180"/>
    </source>
</evidence>
<protein>
    <submittedName>
        <fullName evidence="12">EGF-like domain-containing protein</fullName>
    </submittedName>
</protein>
<dbReference type="Proteomes" id="UP000271098">
    <property type="component" value="Unassembled WGS sequence"/>
</dbReference>
<gene>
    <name evidence="10" type="ORF">GPUH_LOCUS1834</name>
</gene>
<dbReference type="PROSITE" id="PS51220">
    <property type="entry name" value="NIDO"/>
    <property type="match status" value="1"/>
</dbReference>
<keyword evidence="1 6" id="KW-0245">EGF-like domain</keyword>
<dbReference type="Pfam" id="PF06119">
    <property type="entry name" value="NIDO"/>
    <property type="match status" value="1"/>
</dbReference>
<dbReference type="PANTHER" id="PTHR24042:SF5">
    <property type="entry name" value="EGF-LIKE CALCIUM-BINDING DOMAIN-CONTAINING PROTEIN"/>
    <property type="match status" value="1"/>
</dbReference>
<dbReference type="AlphaFoldDB" id="A0A183CZE2"/>
<evidence type="ECO:0000256" key="6">
    <source>
        <dbReference type="PROSITE-ProRule" id="PRU00076"/>
    </source>
</evidence>
<sequence length="357" mass="37793">MICRDECDELQNSDGNSFQAALIMSESGTFAHIVYSKLNTNNDAVAGFSGTDGYYSLPGSGTHNAIQLAEKSDIGIPGEFLFRIDSDQVFLCGAGYKGQECAEACGNTEWGLDCTRQCHCEGGSHCNAETGACPNGKCNPGWTGAPICEDDVDECAEHENLCPREQPDCVNTAGAYLCICYEYDNTTNTCKGIMPIKSDKSERIPVRVVPVQPKLASTINVPSSKATKQQQHGAEQLKTPSSTITTAAATSSLPAKHNASAQPTSSNEADTPNLGIASSRCHCGENAECLSGICQCKSGWTGDGKTCVDINECFGEPSVCGSHAICQNSPGSYSCQCNIGYIFDKTGKCIGMFHDSS</sequence>
<dbReference type="PANTHER" id="PTHR24042">
    <property type="entry name" value="NEL HOMOLOG"/>
    <property type="match status" value="1"/>
</dbReference>